<dbReference type="SFLD" id="SFLDG01212">
    <property type="entry name" value="Phytoene_synthase_like"/>
    <property type="match status" value="1"/>
</dbReference>
<dbReference type="InterPro" id="IPR044843">
    <property type="entry name" value="Trans_IPPS_bact-type"/>
</dbReference>
<dbReference type="SFLD" id="SFLDS00005">
    <property type="entry name" value="Isoprenoid_Synthase_Type_I"/>
    <property type="match status" value="1"/>
</dbReference>
<dbReference type="SFLD" id="SFLDG01018">
    <property type="entry name" value="Squalene/Phytoene_Synthase_Lik"/>
    <property type="match status" value="1"/>
</dbReference>
<comment type="caution">
    <text evidence="1">The sequence shown here is derived from an EMBL/GenBank/DDBJ whole genome shotgun (WGS) entry which is preliminary data.</text>
</comment>
<dbReference type="GO" id="GO:0004311">
    <property type="term" value="F:geranylgeranyl diphosphate synthase activity"/>
    <property type="evidence" value="ECO:0007669"/>
    <property type="project" value="InterPro"/>
</dbReference>
<protein>
    <submittedName>
        <fullName evidence="1">Squalene synthase HpnC</fullName>
    </submittedName>
</protein>
<sequence length="300" mass="34580">MVNNCSKFGDTSMAVAQQSLDLASHHYENFPVASFFLPYHLREPIALIYSFARQADDFADEGDLTIEQRLNLLSEFRDELDLLQAYIKPKTAFFVTLGKMIRERRLPIAPFYDLLDAFSQDVTKTRYADYEDVLDYCTRSANPIGRLLLHLYQQATSENIQYSDHICSALQLINFLQDIAIDFKKNEGKQRVYLCQDELMAFGISEQTIRAYVNAMQATDDHWHQFMHFNLRRTHALLNMGKPLGKILKGRIGFEMRMIIAGGERIIHKISAVNGDVFNHRPTLNCLDWAIVFSKALLKL</sequence>
<name>A0A351RA11_9PROT</name>
<reference evidence="1 2" key="1">
    <citation type="journal article" date="2018" name="Nat. Biotechnol.">
        <title>A standardized bacterial taxonomy based on genome phylogeny substantially revises the tree of life.</title>
        <authorList>
            <person name="Parks D.H."/>
            <person name="Chuvochina M."/>
            <person name="Waite D.W."/>
            <person name="Rinke C."/>
            <person name="Skarshewski A."/>
            <person name="Chaumeil P.A."/>
            <person name="Hugenholtz P."/>
        </authorList>
    </citation>
    <scope>NUCLEOTIDE SEQUENCE [LARGE SCALE GENOMIC DNA]</scope>
    <source>
        <strain evidence="1">UBA9958</strain>
    </source>
</reference>
<dbReference type="InterPro" id="IPR002060">
    <property type="entry name" value="Squ/phyt_synthse"/>
</dbReference>
<evidence type="ECO:0000313" key="1">
    <source>
        <dbReference type="EMBL" id="HBA08882.1"/>
    </source>
</evidence>
<dbReference type="PANTHER" id="PTHR31480">
    <property type="entry name" value="BIFUNCTIONAL LYCOPENE CYCLASE/PHYTOENE SYNTHASE"/>
    <property type="match status" value="1"/>
</dbReference>
<dbReference type="GO" id="GO:0051996">
    <property type="term" value="F:squalene synthase [NAD(P)H] activity"/>
    <property type="evidence" value="ECO:0007669"/>
    <property type="project" value="InterPro"/>
</dbReference>
<dbReference type="CDD" id="cd00683">
    <property type="entry name" value="Trans_IPPS_HH"/>
    <property type="match status" value="1"/>
</dbReference>
<dbReference type="EMBL" id="DNAA01000109">
    <property type="protein sequence ID" value="HBA08882.1"/>
    <property type="molecule type" value="Genomic_DNA"/>
</dbReference>
<dbReference type="AlphaFoldDB" id="A0A351RA11"/>
<proteinExistence type="predicted"/>
<dbReference type="STRING" id="1132855.GCA_000384255_01443"/>
<dbReference type="Proteomes" id="UP000264313">
    <property type="component" value="Unassembled WGS sequence"/>
</dbReference>
<dbReference type="InterPro" id="IPR017827">
    <property type="entry name" value="HSQ_synthase_HpnC"/>
</dbReference>
<organism evidence="1 2">
    <name type="scientific">Methylotenera mobilis</name>
    <dbReference type="NCBI Taxonomy" id="359408"/>
    <lineage>
        <taxon>Bacteria</taxon>
        <taxon>Pseudomonadati</taxon>
        <taxon>Pseudomonadota</taxon>
        <taxon>Betaproteobacteria</taxon>
        <taxon>Nitrosomonadales</taxon>
        <taxon>Methylophilaceae</taxon>
        <taxon>Methylotenera</taxon>
    </lineage>
</organism>
<dbReference type="GO" id="GO:0016114">
    <property type="term" value="P:terpenoid biosynthetic process"/>
    <property type="evidence" value="ECO:0007669"/>
    <property type="project" value="UniProtKB-ARBA"/>
</dbReference>
<dbReference type="SUPFAM" id="SSF48576">
    <property type="entry name" value="Terpenoid synthases"/>
    <property type="match status" value="1"/>
</dbReference>
<evidence type="ECO:0000313" key="2">
    <source>
        <dbReference type="Proteomes" id="UP000264313"/>
    </source>
</evidence>
<dbReference type="Gene3D" id="1.10.600.10">
    <property type="entry name" value="Farnesyl Diphosphate Synthase"/>
    <property type="match status" value="1"/>
</dbReference>
<dbReference type="InterPro" id="IPR008949">
    <property type="entry name" value="Isoprenoid_synthase_dom_sf"/>
</dbReference>
<dbReference type="NCBIfam" id="TIGR03464">
    <property type="entry name" value="HpnC"/>
    <property type="match status" value="1"/>
</dbReference>
<accession>A0A351RA11</accession>
<gene>
    <name evidence="1" type="primary">hpnC</name>
    <name evidence="1" type="ORF">DCW48_04485</name>
</gene>
<dbReference type="InterPro" id="IPR033904">
    <property type="entry name" value="Trans_IPPS_HH"/>
</dbReference>
<dbReference type="Pfam" id="PF00494">
    <property type="entry name" value="SQS_PSY"/>
    <property type="match status" value="1"/>
</dbReference>